<dbReference type="SUPFAM" id="SSF50182">
    <property type="entry name" value="Sm-like ribonucleoproteins"/>
    <property type="match status" value="1"/>
</dbReference>
<feature type="compositionally biased region" description="Basic and acidic residues" evidence="6">
    <location>
        <begin position="486"/>
        <end position="508"/>
    </location>
</feature>
<keyword evidence="5 7" id="KW-0472">Membrane</keyword>
<dbReference type="Gene3D" id="1.10.238.10">
    <property type="entry name" value="EF-hand"/>
    <property type="match status" value="1"/>
</dbReference>
<dbReference type="Proteomes" id="UP000193560">
    <property type="component" value="Unassembled WGS sequence"/>
</dbReference>
<dbReference type="SUPFAM" id="SSF47473">
    <property type="entry name" value="EF-hand"/>
    <property type="match status" value="1"/>
</dbReference>
<proteinExistence type="predicted"/>
<dbReference type="PROSITE" id="PS50222">
    <property type="entry name" value="EF_HAND_2"/>
    <property type="match status" value="1"/>
</dbReference>
<dbReference type="PANTHER" id="PTHR31323">
    <property type="entry name" value="MECHANOSENSITIVE ION CHANNEL PROTEIN MSY2"/>
    <property type="match status" value="1"/>
</dbReference>
<organism evidence="9 10">
    <name type="scientific">Absidia repens</name>
    <dbReference type="NCBI Taxonomy" id="90262"/>
    <lineage>
        <taxon>Eukaryota</taxon>
        <taxon>Fungi</taxon>
        <taxon>Fungi incertae sedis</taxon>
        <taxon>Mucoromycota</taxon>
        <taxon>Mucoromycotina</taxon>
        <taxon>Mucoromycetes</taxon>
        <taxon>Mucorales</taxon>
        <taxon>Cunninghamellaceae</taxon>
        <taxon>Absidia</taxon>
    </lineage>
</organism>
<feature type="compositionally biased region" description="Gly residues" evidence="6">
    <location>
        <begin position="918"/>
        <end position="937"/>
    </location>
</feature>
<keyword evidence="3" id="KW-0106">Calcium</keyword>
<evidence type="ECO:0000256" key="6">
    <source>
        <dbReference type="SAM" id="MobiDB-lite"/>
    </source>
</evidence>
<dbReference type="InterPro" id="IPR023408">
    <property type="entry name" value="MscS_beta-dom_sf"/>
</dbReference>
<dbReference type="InterPro" id="IPR058650">
    <property type="entry name" value="Msy1/2-like"/>
</dbReference>
<dbReference type="GO" id="GO:0005262">
    <property type="term" value="F:calcium channel activity"/>
    <property type="evidence" value="ECO:0007669"/>
    <property type="project" value="TreeGrafter"/>
</dbReference>
<dbReference type="GO" id="GO:0005509">
    <property type="term" value="F:calcium ion binding"/>
    <property type="evidence" value="ECO:0007669"/>
    <property type="project" value="InterPro"/>
</dbReference>
<evidence type="ECO:0000256" key="5">
    <source>
        <dbReference type="ARBA" id="ARBA00023136"/>
    </source>
</evidence>
<comment type="caution">
    <text evidence="9">The sequence shown here is derived from an EMBL/GenBank/DDBJ whole genome shotgun (WGS) entry which is preliminary data.</text>
</comment>
<keyword evidence="2 7" id="KW-0812">Transmembrane</keyword>
<protein>
    <recommendedName>
        <fullName evidence="8">EF-hand domain-containing protein</fullName>
    </recommendedName>
</protein>
<feature type="region of interest" description="Disordered" evidence="6">
    <location>
        <begin position="423"/>
        <end position="533"/>
    </location>
</feature>
<dbReference type="Pfam" id="PF25886">
    <property type="entry name" value="Msy1"/>
    <property type="match status" value="1"/>
</dbReference>
<feature type="compositionally biased region" description="Low complexity" evidence="6">
    <location>
        <begin position="56"/>
        <end position="67"/>
    </location>
</feature>
<evidence type="ECO:0000256" key="2">
    <source>
        <dbReference type="ARBA" id="ARBA00022692"/>
    </source>
</evidence>
<feature type="compositionally biased region" description="Basic and acidic residues" evidence="6">
    <location>
        <begin position="878"/>
        <end position="908"/>
    </location>
</feature>
<feature type="compositionally biased region" description="Polar residues" evidence="6">
    <location>
        <begin position="388"/>
        <end position="402"/>
    </location>
</feature>
<keyword evidence="10" id="KW-1185">Reference proteome</keyword>
<gene>
    <name evidence="9" type="ORF">BCR42DRAFT_360118</name>
</gene>
<evidence type="ECO:0000256" key="3">
    <source>
        <dbReference type="ARBA" id="ARBA00022837"/>
    </source>
</evidence>
<comment type="subcellular location">
    <subcellularLocation>
        <location evidence="1">Membrane</location>
    </subcellularLocation>
</comment>
<feature type="region of interest" description="Disordered" evidence="6">
    <location>
        <begin position="869"/>
        <end position="939"/>
    </location>
</feature>
<feature type="domain" description="EF-hand" evidence="8">
    <location>
        <begin position="602"/>
        <end position="637"/>
    </location>
</feature>
<feature type="transmembrane region" description="Helical" evidence="7">
    <location>
        <begin position="657"/>
        <end position="677"/>
    </location>
</feature>
<evidence type="ECO:0000259" key="8">
    <source>
        <dbReference type="PROSITE" id="PS50222"/>
    </source>
</evidence>
<reference evidence="9 10" key="1">
    <citation type="submission" date="2016-07" db="EMBL/GenBank/DDBJ databases">
        <title>Pervasive Adenine N6-methylation of Active Genes in Fungi.</title>
        <authorList>
            <consortium name="DOE Joint Genome Institute"/>
            <person name="Mondo S.J."/>
            <person name="Dannebaum R.O."/>
            <person name="Kuo R.C."/>
            <person name="Labutti K."/>
            <person name="Haridas S."/>
            <person name="Kuo A."/>
            <person name="Salamov A."/>
            <person name="Ahrendt S.R."/>
            <person name="Lipzen A."/>
            <person name="Sullivan W."/>
            <person name="Andreopoulos W.B."/>
            <person name="Clum A."/>
            <person name="Lindquist E."/>
            <person name="Daum C."/>
            <person name="Ramamoorthy G.K."/>
            <person name="Gryganskyi A."/>
            <person name="Culley D."/>
            <person name="Magnuson J.K."/>
            <person name="James T.Y."/>
            <person name="O'Malley M.A."/>
            <person name="Stajich J.E."/>
            <person name="Spatafora J.W."/>
            <person name="Visel A."/>
            <person name="Grigoriev I.V."/>
        </authorList>
    </citation>
    <scope>NUCLEOTIDE SEQUENCE [LARGE SCALE GENOMIC DNA]</scope>
    <source>
        <strain evidence="9 10">NRRL 1336</strain>
    </source>
</reference>
<dbReference type="OrthoDB" id="544685at2759"/>
<feature type="transmembrane region" description="Helical" evidence="7">
    <location>
        <begin position="239"/>
        <end position="263"/>
    </location>
</feature>
<feature type="region of interest" description="Disordered" evidence="6">
    <location>
        <begin position="1"/>
        <end position="67"/>
    </location>
</feature>
<keyword evidence="4 7" id="KW-1133">Transmembrane helix</keyword>
<dbReference type="Pfam" id="PF00924">
    <property type="entry name" value="MS_channel_2nd"/>
    <property type="match status" value="1"/>
</dbReference>
<dbReference type="Gene3D" id="2.30.30.60">
    <property type="match status" value="1"/>
</dbReference>
<dbReference type="InterPro" id="IPR010920">
    <property type="entry name" value="LSM_dom_sf"/>
</dbReference>
<evidence type="ECO:0000256" key="4">
    <source>
        <dbReference type="ARBA" id="ARBA00022989"/>
    </source>
</evidence>
<feature type="transmembrane region" description="Helical" evidence="7">
    <location>
        <begin position="291"/>
        <end position="313"/>
    </location>
</feature>
<dbReference type="GO" id="GO:0016020">
    <property type="term" value="C:membrane"/>
    <property type="evidence" value="ECO:0007669"/>
    <property type="project" value="UniProtKB-SubCell"/>
</dbReference>
<evidence type="ECO:0000256" key="1">
    <source>
        <dbReference type="ARBA" id="ARBA00004370"/>
    </source>
</evidence>
<dbReference type="PROSITE" id="PS00018">
    <property type="entry name" value="EF_HAND_1"/>
    <property type="match status" value="1"/>
</dbReference>
<feature type="transmembrane region" description="Helical" evidence="7">
    <location>
        <begin position="194"/>
        <end position="218"/>
    </location>
</feature>
<dbReference type="AlphaFoldDB" id="A0A1X2I358"/>
<dbReference type="STRING" id="90262.A0A1X2I358"/>
<accession>A0A1X2I358</accession>
<feature type="region of interest" description="Disordered" evidence="6">
    <location>
        <begin position="364"/>
        <end position="402"/>
    </location>
</feature>
<feature type="compositionally biased region" description="Polar residues" evidence="6">
    <location>
        <begin position="364"/>
        <end position="380"/>
    </location>
</feature>
<feature type="transmembrane region" description="Helical" evidence="7">
    <location>
        <begin position="150"/>
        <end position="174"/>
    </location>
</feature>
<dbReference type="InterPro" id="IPR018247">
    <property type="entry name" value="EF_Hand_1_Ca_BS"/>
</dbReference>
<evidence type="ECO:0000313" key="9">
    <source>
        <dbReference type="EMBL" id="ORZ08183.1"/>
    </source>
</evidence>
<feature type="compositionally biased region" description="Basic and acidic residues" evidence="6">
    <location>
        <begin position="423"/>
        <end position="435"/>
    </location>
</feature>
<dbReference type="PANTHER" id="PTHR31323:SF1">
    <property type="entry name" value="MECHANOSENSITIVE ION CHANNEL PROTEIN"/>
    <property type="match status" value="1"/>
</dbReference>
<dbReference type="InterPro" id="IPR011992">
    <property type="entry name" value="EF-hand-dom_pair"/>
</dbReference>
<dbReference type="InterPro" id="IPR006685">
    <property type="entry name" value="MscS_channel_2nd"/>
</dbReference>
<sequence length="953" mass="106723">MDEKGNQIPRYEGNPDDEPSTTIQLADDTVQQHLEPEQLEQPEQGTDIDQENEQQATTTNNSSAMNTTDDEVLLEDGLPASIPLSSLAGPALVMSPDFPMSGEEGAIDDEPKKRENFDWAGRDEEEEDDKKGKNIAQSSLFICLSKNSSYIAWTCVILFALILIAVDVAIFVIYKGPDADNDISMVPYNLKVWFTFLAFMWCIGFLSQVVVELVPWAIKKLFGYLRPQSTEVLRMRLSYFMALRSFIKLIIIAAWAWGSWAFISVHVPLPRNPNSQSDTDVFKAQPPYIHVFYSIWECAFFASILLFVEKFFLQLIVTSFHKKAYGSRIEDNDKALKVLDKLKKVKRKTPQEFLLGKIRRKAKNITSRSQSMDENNNNYNKKSHPASIMNTSNPDDNAPTNNVRFPAQNVDTLIAIPPLEKQGEKHLSQDDHQPLSDDATTIASPSPPKYRLTQLTKKLRSGNSRKSSQDSASNLPDPTATTDTRPPLEHTRSTGSMDEYRSSTDQPRKNSNQSSSSRRPRMISRDTNTTFLNSTSAIPGKLLKDGYRKIKSTSNHVSASAINNQSTSQQAKSLAKRIYHNLMGPDPARDYMVEADLYPYFRTQEAAAAAFRLFDVDGNGDISKRELRSGCIRIYRERKNLARSMRDLSQATGKMDIILLVIFTAIWVIIVCAAFGVNVGTELMPLWSAFIAASFVFGNSAKEAFDSIIFVFVTHPFDAGDRVFIGVDNFTVDNVGLLVTTFLKWDGSVVYVKNAILSTLYIINVRRTGPMGETVPLNVDFNTPTWKLHQLREHMFDFCNQFPKLFVPNCVCVTVVSFENQNKINLSYYFCHTENWQDPTGRMIRHNNFMLELKEECIRLGIGYSMPPQPFSEGNDGVNDRHHPLDQAHLNSNRDRSEGLHQRRPYHDEDYEDDTRAGGAGGTNGGAGGESGGGGDSGAAAGAAATMMFGAMM</sequence>
<dbReference type="InterPro" id="IPR002048">
    <property type="entry name" value="EF_hand_dom"/>
</dbReference>
<dbReference type="EMBL" id="MCGE01000032">
    <property type="protein sequence ID" value="ORZ08183.1"/>
    <property type="molecule type" value="Genomic_DNA"/>
</dbReference>
<feature type="compositionally biased region" description="Low complexity" evidence="6">
    <location>
        <begin position="476"/>
        <end position="485"/>
    </location>
</feature>
<name>A0A1X2I358_9FUNG</name>
<feature type="compositionally biased region" description="Polar residues" evidence="6">
    <location>
        <begin position="453"/>
        <end position="474"/>
    </location>
</feature>
<evidence type="ECO:0000313" key="10">
    <source>
        <dbReference type="Proteomes" id="UP000193560"/>
    </source>
</evidence>
<evidence type="ECO:0000256" key="7">
    <source>
        <dbReference type="SAM" id="Phobius"/>
    </source>
</evidence>
<dbReference type="GO" id="GO:0006874">
    <property type="term" value="P:intracellular calcium ion homeostasis"/>
    <property type="evidence" value="ECO:0007669"/>
    <property type="project" value="TreeGrafter"/>
</dbReference>